<organism evidence="2 3">
    <name type="scientific">Reticulomyxa filosa</name>
    <dbReference type="NCBI Taxonomy" id="46433"/>
    <lineage>
        <taxon>Eukaryota</taxon>
        <taxon>Sar</taxon>
        <taxon>Rhizaria</taxon>
        <taxon>Retaria</taxon>
        <taxon>Foraminifera</taxon>
        <taxon>Monothalamids</taxon>
        <taxon>Reticulomyxidae</taxon>
        <taxon>Reticulomyxa</taxon>
    </lineage>
</organism>
<gene>
    <name evidence="2" type="ORF">RFI_22371</name>
</gene>
<keyword evidence="3" id="KW-1185">Reference proteome</keyword>
<dbReference type="EMBL" id="ASPP01019567">
    <property type="protein sequence ID" value="ETO14997.1"/>
    <property type="molecule type" value="Genomic_DNA"/>
</dbReference>
<feature type="transmembrane region" description="Helical" evidence="1">
    <location>
        <begin position="65"/>
        <end position="85"/>
    </location>
</feature>
<reference evidence="2 3" key="1">
    <citation type="journal article" date="2013" name="Curr. Biol.">
        <title>The Genome of the Foraminiferan Reticulomyxa filosa.</title>
        <authorList>
            <person name="Glockner G."/>
            <person name="Hulsmann N."/>
            <person name="Schleicher M."/>
            <person name="Noegel A.A."/>
            <person name="Eichinger L."/>
            <person name="Gallinger C."/>
            <person name="Pawlowski J."/>
            <person name="Sierra R."/>
            <person name="Euteneuer U."/>
            <person name="Pillet L."/>
            <person name="Moustafa A."/>
            <person name="Platzer M."/>
            <person name="Groth M."/>
            <person name="Szafranski K."/>
            <person name="Schliwa M."/>
        </authorList>
    </citation>
    <scope>NUCLEOTIDE SEQUENCE [LARGE SCALE GENOMIC DNA]</scope>
</reference>
<comment type="caution">
    <text evidence="2">The sequence shown here is derived from an EMBL/GenBank/DDBJ whole genome shotgun (WGS) entry which is preliminary data.</text>
</comment>
<evidence type="ECO:0000256" key="1">
    <source>
        <dbReference type="SAM" id="Phobius"/>
    </source>
</evidence>
<dbReference type="AlphaFoldDB" id="X6MNJ5"/>
<keyword evidence="1" id="KW-0472">Membrane</keyword>
<name>X6MNJ5_RETFI</name>
<protein>
    <submittedName>
        <fullName evidence="2">Uncharacterized protein</fullName>
    </submittedName>
</protein>
<evidence type="ECO:0000313" key="3">
    <source>
        <dbReference type="Proteomes" id="UP000023152"/>
    </source>
</evidence>
<keyword evidence="1" id="KW-1133">Transmembrane helix</keyword>
<dbReference type="Proteomes" id="UP000023152">
    <property type="component" value="Unassembled WGS sequence"/>
</dbReference>
<sequence length="413" mass="46005">MKHTQLTINGINGLMGQLWTVSSSSSLYLNNVTVSDTAVSQSAITAKDVAVLNITNSKFSQWTGPVLNCDILFIGFTFLCFIFGCTQQKQTSTGMQIIVQNSLLDLTQSNVCVNLNTINTNDVITLTDVQFQQCGLKVIMNPTIGQTSSVTTNLDISNCQFTQLHNFSSVTLYDDDSAVTSVSQGSTVLRPSIKGSNNQFINNNNSNTNGAIVHLSLWPSSRSVSIQNSWQRLDWSTCTFDSNTFTEAVLLVDYSLRKGQSTSSWHALVVFLYYLYLFFFFFSCIRMCILAADSLWFEITTFENNVGKFGVKSTGEWNSALDGPISSGNIILSQANHDWVANNDFSAQYLGRIEYASVGIENSQLDMSDYALFFTSNLNLSMSEIFISNGTDISQVRQLFFFFHLFPNLYPFF</sequence>
<feature type="transmembrane region" description="Helical" evidence="1">
    <location>
        <begin position="265"/>
        <end position="282"/>
    </location>
</feature>
<keyword evidence="1" id="KW-0812">Transmembrane</keyword>
<proteinExistence type="predicted"/>
<evidence type="ECO:0000313" key="2">
    <source>
        <dbReference type="EMBL" id="ETO14997.1"/>
    </source>
</evidence>
<accession>X6MNJ5</accession>